<reference evidence="3" key="2">
    <citation type="submission" date="2007-04" db="EMBL/GenBank/DDBJ databases">
        <title>Complete genome sequence of the nitrogen-fixing bacterium Azorhizobium caulinodans ORS571.</title>
        <authorList>
            <person name="Lee K.B."/>
            <person name="Backer P.D."/>
            <person name="Aono T."/>
            <person name="Liu C.T."/>
            <person name="Suzuki S."/>
            <person name="Suzuki T."/>
            <person name="Kaneko T."/>
            <person name="Yamada M."/>
            <person name="Tabata S."/>
            <person name="Kupfer D.M."/>
            <person name="Najar F.Z."/>
            <person name="Wiley G.B."/>
            <person name="Roe B."/>
            <person name="Binnewies T."/>
            <person name="Ussery D."/>
            <person name="Vereecke D."/>
            <person name="Gevers D."/>
            <person name="Holsters M."/>
            <person name="Oyaizu H."/>
        </authorList>
    </citation>
    <scope>NUCLEOTIDE SEQUENCE [LARGE SCALE GENOMIC DNA]</scope>
    <source>
        <strain evidence="3">ATCC 43989 / DSM 5975 / JCM 20966 / LMG 6465 / NBRC 14845 / NCIMB 13405 / ORS 571</strain>
    </source>
</reference>
<dbReference type="HOGENOM" id="CLU_360438_0_0_5"/>
<dbReference type="InterPro" id="IPR023346">
    <property type="entry name" value="Lysozyme-like_dom_sf"/>
</dbReference>
<reference evidence="2 3" key="6">
    <citation type="journal article" date="2011" name="Appl. Environ. Microbiol.">
        <title>Involvement of the azorhizobial chromosome partition gene (parA) in the onset of bacteroid differentiation during Sesbania rostrata stem nodule development.</title>
        <authorList>
            <person name="Liu CT."/>
            <person name="Lee KB."/>
            <person name="Wang YS."/>
            <person name="Peng MH."/>
            <person name="Lee KT."/>
            <person name="Suzuki S."/>
            <person name="Suzuki T."/>
            <person name="Oyaizu H."/>
        </authorList>
    </citation>
    <scope>NUCLEOTIDE SEQUENCE [LARGE SCALE GENOMIC DNA]</scope>
    <source>
        <strain evidence="3">ATCC 43989 / DSM 5975 / JCM 20966 / LMG 6465 / NBRC 14845 / NCIMB 13405 / ORS 571</strain>
    </source>
</reference>
<reference evidence="2 3" key="3">
    <citation type="journal article" date="2008" name="BMC Genomics">
        <title>The genome of the versatile nitrogen fixer Azorhizobium caulinodans ORS571.</title>
        <authorList>
            <person name="Lee KB."/>
            <person name="Backer P.D."/>
            <person name="Aono T."/>
            <person name="Liu CT."/>
            <person name="Suzuki S."/>
            <person name="Suzuki T."/>
            <person name="Kaneko T."/>
            <person name="Yamada M."/>
            <person name="Tabata S."/>
            <person name="Kupfer D.M."/>
            <person name="Najar F.Z."/>
            <person name="Wiley G.B."/>
            <person name="Roe B."/>
            <person name="Binnewies T.T."/>
            <person name="Ussery D.W."/>
            <person name="D'Haeze W."/>
            <person name="Herder J.D."/>
            <person name="Gevers D."/>
            <person name="Vereecke D."/>
            <person name="Holsters M."/>
            <person name="Oyaizu H."/>
        </authorList>
    </citation>
    <scope>NUCLEOTIDE SEQUENCE [LARGE SCALE GENOMIC DNA]</scope>
    <source>
        <strain evidence="3">ATCC 43989 / DSM 5975 / JCM 20966 / LMG 6465 / NBRC 14845 / NCIMB 13405 / ORS 571</strain>
    </source>
</reference>
<dbReference type="KEGG" id="azc:AZC_3581"/>
<reference evidence="2 3" key="5">
    <citation type="journal article" date="2010" name="Appl. Environ. Microbiol.">
        <title>phrR-like gene praR of Azorhizobium caulinodans ORS571 is essential for symbiosis with Sesbania rostrata and is involved in expression of reb genes.</title>
        <authorList>
            <person name="Akiba N."/>
            <person name="Aono T."/>
            <person name="Toyazaki H."/>
            <person name="Sato S."/>
            <person name="Oyaizu H."/>
        </authorList>
    </citation>
    <scope>NUCLEOTIDE SEQUENCE [LARGE SCALE GENOMIC DNA]</scope>
    <source>
        <strain evidence="3">ATCC 43989 / DSM 5975 / JCM 20966 / LMG 6465 / NBRC 14845 / NCIMB 13405 / ORS 571</strain>
    </source>
</reference>
<organism evidence="2 3">
    <name type="scientific">Azorhizobium caulinodans (strain ATCC 43989 / DSM 5975 / JCM 20966 / LMG 6465 / NBRC 14845 / NCIMB 13405 / ORS 571)</name>
    <dbReference type="NCBI Taxonomy" id="438753"/>
    <lineage>
        <taxon>Bacteria</taxon>
        <taxon>Pseudomonadati</taxon>
        <taxon>Pseudomonadota</taxon>
        <taxon>Alphaproteobacteria</taxon>
        <taxon>Hyphomicrobiales</taxon>
        <taxon>Xanthobacteraceae</taxon>
        <taxon>Azorhizobium</taxon>
    </lineage>
</organism>
<proteinExistence type="predicted"/>
<dbReference type="AlphaFoldDB" id="A8IF62"/>
<evidence type="ECO:0000256" key="1">
    <source>
        <dbReference type="SAM" id="MobiDB-lite"/>
    </source>
</evidence>
<feature type="region of interest" description="Disordered" evidence="1">
    <location>
        <begin position="1"/>
        <end position="36"/>
    </location>
</feature>
<reference evidence="2 3" key="4">
    <citation type="journal article" date="2009" name="Appl. Environ. Microbiol.">
        <title>Comparative genome-wide transcriptional profiling of Azorhizobium caulinodans ORS571 grown under free-living and symbiotic conditions.</title>
        <authorList>
            <person name="Tsukada S."/>
            <person name="Aono T."/>
            <person name="Akiba N."/>
            <person name="Lee KB."/>
            <person name="Liu CT."/>
            <person name="Toyazaki H."/>
            <person name="Oyaizu H."/>
        </authorList>
    </citation>
    <scope>NUCLEOTIDE SEQUENCE [LARGE SCALE GENOMIC DNA]</scope>
    <source>
        <strain evidence="3">ATCC 43989 / DSM 5975 / JCM 20966 / LMG 6465 / NBRC 14845 / NCIMB 13405 / ORS 571</strain>
    </source>
</reference>
<reference evidence="2 3" key="1">
    <citation type="journal article" date="2007" name="Appl. Environ. Microbiol.">
        <title>Rhizobial factors required for stem nodule maturation and maintenance in Sesbania rostrata-Azorhizobium caulinodans ORS571 symbiosis.</title>
        <authorList>
            <person name="Suzuki S."/>
            <person name="Aono T."/>
            <person name="Lee KB."/>
            <person name="Suzuki T."/>
            <person name="Liu CT."/>
            <person name="Miwa H."/>
            <person name="Wakao S."/>
            <person name="Iki T."/>
            <person name="Oyaizu H."/>
        </authorList>
    </citation>
    <scope>NUCLEOTIDE SEQUENCE [LARGE SCALE GENOMIC DNA]</scope>
    <source>
        <strain evidence="3">ATCC 43989 / DSM 5975 / JCM 20966 / LMG 6465 / NBRC 14845 / NCIMB 13405 / ORS 571</strain>
    </source>
</reference>
<dbReference type="Gene3D" id="1.10.530.10">
    <property type="match status" value="1"/>
</dbReference>
<keyword evidence="3" id="KW-1185">Reference proteome</keyword>
<sequence length="776" mass="86161">MTMEMPRFRPAARPVDTSAVNTNFRSTPAPVRPVAPLAPEMPTPPRMPARDNVDQLLSALAALNPQINKLAQSYIEEEQKKDTVDAELRFLQDNVTSWAEAVAKDPTLADRSPIFRQVYEARAAKARVQQRAGELMAEYFTSGIASSENPGDINQWLSTRMKDLLASAQSPAEKQALVEEVQSVSHRFVSAHQENARRNLVMKNRESVSATYQALFDNYAALGPAVPYQTNDPVTKDLDPTKKALLNAIAGGESGGRYNLRWSPKGTALFNDFSKHPRIFEPGPEGPSSAAGRYQITATTWDRIMGPNTPFTPENQDRAAVKLAEADYKARTGRNLWDDLDKEGFSPRIMAALSPTWVALKVNRGRHLATYNASIQKYGKEPRGPGADNAYLPELTEELQKVEMVARRQGMNPAEVNHLSIQAVVAAAIRHQDENILNVALQSRPDGTPGPGMTLEGRKALDEARLNIRRLKIQEQNQAWTLQQREREMRKREVKSVAMTSLLGQMQEGKPPRIPLELVQSAAREDPELGDTLMQVQKNLDDLNKTEDTHLVAQLSARIYSGNGTPYDVFNAVAAGTLKEPSTIRNLMEQAARNNSRTVVTHPVVKPLLDDVRKIVGEESLPGILQRPLEGSAAVQTMTQALLDFEKKNPEASPAELLKFATEQKDLIIKTYRPEQNVDGAKFENVQKENRQAGAVTAPNQQGGGEAVSVDPRPGVEWRKVPLYGDLATFEKEWEAFKGGQVNSITAWVANLRLKPNEVAEFYATQKRMLQNKPKR</sequence>
<dbReference type="CAZy" id="GH104">
    <property type="family name" value="Glycoside Hydrolase Family 104"/>
</dbReference>
<dbReference type="STRING" id="438753.AZC_3581"/>
<evidence type="ECO:0000313" key="3">
    <source>
        <dbReference type="Proteomes" id="UP000000270"/>
    </source>
</evidence>
<gene>
    <name evidence="2" type="ordered locus">AZC_3581</name>
</gene>
<dbReference type="Proteomes" id="UP000000270">
    <property type="component" value="Chromosome"/>
</dbReference>
<dbReference type="EMBL" id="AP009384">
    <property type="protein sequence ID" value="BAF89579.1"/>
    <property type="molecule type" value="Genomic_DNA"/>
</dbReference>
<name>A8IF62_AZOC5</name>
<dbReference type="SUPFAM" id="SSF53955">
    <property type="entry name" value="Lysozyme-like"/>
    <property type="match status" value="1"/>
</dbReference>
<dbReference type="eggNOG" id="COG4678">
    <property type="taxonomic scope" value="Bacteria"/>
</dbReference>
<protein>
    <submittedName>
        <fullName evidence="2">Putative muramidase</fullName>
    </submittedName>
</protein>
<accession>A8IF62</accession>
<evidence type="ECO:0000313" key="2">
    <source>
        <dbReference type="EMBL" id="BAF89579.1"/>
    </source>
</evidence>